<evidence type="ECO:0000313" key="2">
    <source>
        <dbReference type="Proteomes" id="UP000027432"/>
    </source>
</evidence>
<organism evidence="1 2">
    <name type="scientific">Thioclava pacifica DSM 10166</name>
    <dbReference type="NCBI Taxonomy" id="1353537"/>
    <lineage>
        <taxon>Bacteria</taxon>
        <taxon>Pseudomonadati</taxon>
        <taxon>Pseudomonadota</taxon>
        <taxon>Alphaproteobacteria</taxon>
        <taxon>Rhodobacterales</taxon>
        <taxon>Paracoccaceae</taxon>
        <taxon>Thioclava</taxon>
    </lineage>
</organism>
<dbReference type="EMBL" id="AUND01000003">
    <property type="protein sequence ID" value="KEO55233.1"/>
    <property type="molecule type" value="Genomic_DNA"/>
</dbReference>
<evidence type="ECO:0000313" key="1">
    <source>
        <dbReference type="EMBL" id="KEO55233.1"/>
    </source>
</evidence>
<reference evidence="1 2" key="1">
    <citation type="submission" date="2013-07" db="EMBL/GenBank/DDBJ databases">
        <title>Thioclava pacifica DSM 10166 Genome Sequencing.</title>
        <authorList>
            <person name="Lai Q."/>
            <person name="Shao Z."/>
        </authorList>
    </citation>
    <scope>NUCLEOTIDE SEQUENCE [LARGE SCALE GENOMIC DNA]</scope>
    <source>
        <strain evidence="1 2">DSM 10166</strain>
    </source>
</reference>
<dbReference type="eggNOG" id="ENOG5032X8V">
    <property type="taxonomic scope" value="Bacteria"/>
</dbReference>
<accession>A0A074JI10</accession>
<comment type="caution">
    <text evidence="1">The sequence shown here is derived from an EMBL/GenBank/DDBJ whole genome shotgun (WGS) entry which is preliminary data.</text>
</comment>
<dbReference type="Proteomes" id="UP000027432">
    <property type="component" value="Unassembled WGS sequence"/>
</dbReference>
<dbReference type="RefSeq" id="WP_038073763.1">
    <property type="nucleotide sequence ID" value="NZ_AUND01000003.1"/>
</dbReference>
<name>A0A074JI10_9RHOB</name>
<gene>
    <name evidence="1" type="ORF">TP2_15680</name>
</gene>
<proteinExistence type="predicted"/>
<dbReference type="STRING" id="1353537.TP2_15680"/>
<protein>
    <submittedName>
        <fullName evidence="1">Uncharacterized protein</fullName>
    </submittedName>
</protein>
<sequence length="444" mass="48511">MTKVVVPFPKGQRLRSPLAQFFRVGDSHNKFAEMYASGGLPASRVVFDAARLNRQTALAKELKVEGVEITIDTGAAELSSLARHRTFVRNSPWLVEAPMSPLGPDAFTTEVIERIAEMVVAVGADRVLAPSHFLGDPKFDGWLKVDAAACSALRLALDRLGGGQVRIDYPVIQSVQGLVDPASRKALAETLSILPVDAIWMRLSGLGKEPGPQKVRSLIRMLSGFHNMGKPVILDYCSGLNAEATEAFGVASGSASGILELDQFNARDWHKPPEEPDPDAQFGRRSIVQVPGLGRGFYAHEFELLAKSRGGRKLLLQSEFVSVSSVEEMVRTRKQVQALHLVRSQEALQSVPDLNRAGHFLSKTMADAERRAKDVSFLKPTEAQAQAAGVDLPSLLKRTRGHAETMGKVADALEKLHEERGTESPRVRACDFNVDIALRRGDQR</sequence>
<dbReference type="OrthoDB" id="5178506at2"/>
<keyword evidence="2" id="KW-1185">Reference proteome</keyword>
<dbReference type="AlphaFoldDB" id="A0A074JI10"/>